<dbReference type="AlphaFoldDB" id="A0A841GGQ1"/>
<dbReference type="InterPro" id="IPR027417">
    <property type="entry name" value="P-loop_NTPase"/>
</dbReference>
<dbReference type="PANTHER" id="PTHR33295">
    <property type="entry name" value="ATPASE"/>
    <property type="match status" value="1"/>
</dbReference>
<reference evidence="2 3" key="1">
    <citation type="submission" date="2020-08" db="EMBL/GenBank/DDBJ databases">
        <title>Genomic Encyclopedia of Type Strains, Phase IV (KMG-IV): sequencing the most valuable type-strain genomes for metagenomic binning, comparative biology and taxonomic classification.</title>
        <authorList>
            <person name="Goeker M."/>
        </authorList>
    </citation>
    <scope>NUCLEOTIDE SEQUENCE [LARGE SCALE GENOMIC DNA]</scope>
    <source>
        <strain evidence="2 3">DSM 13481</strain>
    </source>
</reference>
<dbReference type="Pfam" id="PF13635">
    <property type="entry name" value="DUF4143"/>
    <property type="match status" value="1"/>
</dbReference>
<dbReference type="SMART" id="SM00382">
    <property type="entry name" value="AAA"/>
    <property type="match status" value="1"/>
</dbReference>
<dbReference type="Pfam" id="PF13173">
    <property type="entry name" value="AAA_14"/>
    <property type="match status" value="1"/>
</dbReference>
<evidence type="ECO:0000313" key="3">
    <source>
        <dbReference type="Proteomes" id="UP000555828"/>
    </source>
</evidence>
<gene>
    <name evidence="2" type="ORF">HNP65_001224</name>
</gene>
<evidence type="ECO:0000259" key="1">
    <source>
        <dbReference type="SMART" id="SM00382"/>
    </source>
</evidence>
<keyword evidence="3" id="KW-1185">Reference proteome</keyword>
<dbReference type="Gene3D" id="3.40.50.300">
    <property type="entry name" value="P-loop containing nucleotide triphosphate hydrolases"/>
    <property type="match status" value="1"/>
</dbReference>
<dbReference type="PANTHER" id="PTHR33295:SF18">
    <property type="entry name" value="AAA+ ATPASE DOMAIN-CONTAINING PROTEIN"/>
    <property type="match status" value="1"/>
</dbReference>
<evidence type="ECO:0000313" key="2">
    <source>
        <dbReference type="EMBL" id="MBB6062772.1"/>
    </source>
</evidence>
<dbReference type="Proteomes" id="UP000555828">
    <property type="component" value="Unassembled WGS sequence"/>
</dbReference>
<name>A0A841GGQ1_9BACT</name>
<comment type="caution">
    <text evidence="2">The sequence shown here is derived from an EMBL/GenBank/DDBJ whole genome shotgun (WGS) entry which is preliminary data.</text>
</comment>
<feature type="domain" description="AAA+ ATPase" evidence="1">
    <location>
        <begin position="47"/>
        <end position="178"/>
    </location>
</feature>
<organism evidence="2 3">
    <name type="scientific">Thermosipho japonicus</name>
    <dbReference type="NCBI Taxonomy" id="90323"/>
    <lineage>
        <taxon>Bacteria</taxon>
        <taxon>Thermotogati</taxon>
        <taxon>Thermotogota</taxon>
        <taxon>Thermotogae</taxon>
        <taxon>Thermotogales</taxon>
        <taxon>Fervidobacteriaceae</taxon>
        <taxon>Thermosipho</taxon>
    </lineage>
</organism>
<accession>A0A841GGQ1</accession>
<dbReference type="InterPro" id="IPR025420">
    <property type="entry name" value="DUF4143"/>
</dbReference>
<sequence length="458" mass="54199">MDFSYVYSQNPWWEDSKSIYLDMHIRKFEKSKFKYIPCFMKNLKNYKNGIYILKGPRQIGKTTVLKLLIKDLIEKNVNPSNILYVTLDLISNENDLTQILIDYFSIKNNIKEKKYLFLDEISSVNNWQKSIKYLYDTGRLENAFVVLTGSSSYDLKKSSERLPGRREFGKDIVYLPVSFKEYITQNHKIDFQYKLEDLFEISEKELKTLNLKLTRFKEDFKTYINTGGFPKVINDFFENNSISEETLNTYTNYLYGDIERFNRSRLILNQLLFKIPDLIGQRFSWNSLYNEIEGTGSKNTIEDYFTLLSMNFLFGILFFYDFPKKTIKPKKQKKIYPIDLIITFVIEKITNTQIKLPVKIEQIVFTHLLKYSKDLPEGLMLYNGPYFWYSQKGKEIDFLINLKSDIIPIEVKFQNNISPSDYLTMKKVFQKGILITKNSVFKKDNIVALPIESFLLIT</sequence>
<dbReference type="SUPFAM" id="SSF52540">
    <property type="entry name" value="P-loop containing nucleoside triphosphate hydrolases"/>
    <property type="match status" value="1"/>
</dbReference>
<dbReference type="InterPro" id="IPR003593">
    <property type="entry name" value="AAA+_ATPase"/>
</dbReference>
<dbReference type="EMBL" id="JACHEX010000003">
    <property type="protein sequence ID" value="MBB6062772.1"/>
    <property type="molecule type" value="Genomic_DNA"/>
</dbReference>
<dbReference type="InterPro" id="IPR041682">
    <property type="entry name" value="AAA_14"/>
</dbReference>
<proteinExistence type="predicted"/>
<protein>
    <recommendedName>
        <fullName evidence="1">AAA+ ATPase domain-containing protein</fullName>
    </recommendedName>
</protein>
<dbReference type="RefSeq" id="WP_184619411.1">
    <property type="nucleotide sequence ID" value="NZ_JACHEX010000003.1"/>
</dbReference>